<sequence>MKSYSNYYPPKFYTKKQSPIEYNVQSNATFVQIPGPILAFNHPTPMLYEMAFNAHCRISSAWSTLYLRIRVDNLLILGNQLSTDMTYAHTGDGGVMVSNGQTPGTHVIDVVAMANGGGYVKDGFLRVKLTQFDHGADINMSPVLNMDDNEMHEQFLLLSTLPQSGNSIRSLSVTSTSSCDSITSIWDGYNNQQDWCSLHLR</sequence>
<organism evidence="1 3">
    <name type="scientific">Didymodactylos carnosus</name>
    <dbReference type="NCBI Taxonomy" id="1234261"/>
    <lineage>
        <taxon>Eukaryota</taxon>
        <taxon>Metazoa</taxon>
        <taxon>Spiralia</taxon>
        <taxon>Gnathifera</taxon>
        <taxon>Rotifera</taxon>
        <taxon>Eurotatoria</taxon>
        <taxon>Bdelloidea</taxon>
        <taxon>Philodinida</taxon>
        <taxon>Philodinidae</taxon>
        <taxon>Didymodactylos</taxon>
    </lineage>
</organism>
<reference evidence="1" key="1">
    <citation type="submission" date="2021-02" db="EMBL/GenBank/DDBJ databases">
        <authorList>
            <person name="Nowell W R."/>
        </authorList>
    </citation>
    <scope>NUCLEOTIDE SEQUENCE</scope>
</reference>
<protein>
    <submittedName>
        <fullName evidence="1">Uncharacterized protein</fullName>
    </submittedName>
</protein>
<dbReference type="EMBL" id="CAJOBA010042619">
    <property type="protein sequence ID" value="CAF4136751.1"/>
    <property type="molecule type" value="Genomic_DNA"/>
</dbReference>
<proteinExistence type="predicted"/>
<name>A0A8S2EXN4_9BILA</name>
<comment type="caution">
    <text evidence="1">The sequence shown here is derived from an EMBL/GenBank/DDBJ whole genome shotgun (WGS) entry which is preliminary data.</text>
</comment>
<dbReference type="Proteomes" id="UP000677228">
    <property type="component" value="Unassembled WGS sequence"/>
</dbReference>
<dbReference type="EMBL" id="CAJNOK010021001">
    <property type="protein sequence ID" value="CAF1325614.1"/>
    <property type="molecule type" value="Genomic_DNA"/>
</dbReference>
<dbReference type="AlphaFoldDB" id="A0A8S2EXN4"/>
<gene>
    <name evidence="1" type="ORF">OVA965_LOCUS29645</name>
    <name evidence="2" type="ORF">TMI583_LOCUS30433</name>
</gene>
<accession>A0A8S2EXN4</accession>
<evidence type="ECO:0000313" key="2">
    <source>
        <dbReference type="EMBL" id="CAF4136751.1"/>
    </source>
</evidence>
<evidence type="ECO:0000313" key="3">
    <source>
        <dbReference type="Proteomes" id="UP000677228"/>
    </source>
</evidence>
<evidence type="ECO:0000313" key="1">
    <source>
        <dbReference type="EMBL" id="CAF1325614.1"/>
    </source>
</evidence>
<dbReference type="Proteomes" id="UP000682733">
    <property type="component" value="Unassembled WGS sequence"/>
</dbReference>